<proteinExistence type="predicted"/>
<name>W2T4Z0_NECAM</name>
<dbReference type="KEGG" id="nai:NECAME_11511"/>
<organism evidence="2 3">
    <name type="scientific">Necator americanus</name>
    <name type="common">Human hookworm</name>
    <dbReference type="NCBI Taxonomy" id="51031"/>
    <lineage>
        <taxon>Eukaryota</taxon>
        <taxon>Metazoa</taxon>
        <taxon>Ecdysozoa</taxon>
        <taxon>Nematoda</taxon>
        <taxon>Chromadorea</taxon>
        <taxon>Rhabditida</taxon>
        <taxon>Rhabditina</taxon>
        <taxon>Rhabditomorpha</taxon>
        <taxon>Strongyloidea</taxon>
        <taxon>Ancylostomatidae</taxon>
        <taxon>Bunostominae</taxon>
        <taxon>Necator</taxon>
    </lineage>
</organism>
<dbReference type="AlphaFoldDB" id="W2T4Z0"/>
<feature type="domain" description="MADF" evidence="1">
    <location>
        <begin position="12"/>
        <end position="53"/>
    </location>
</feature>
<evidence type="ECO:0000313" key="2">
    <source>
        <dbReference type="EMBL" id="ETN76659.1"/>
    </source>
</evidence>
<dbReference type="InterPro" id="IPR006578">
    <property type="entry name" value="MADF-dom"/>
</dbReference>
<sequence length="103" mass="11327">MAQWTDPSRTFLIQEVRGRRVLWDTTINDSNIKAAKAAAFAEVANVMNEAFPSSTKYTGEVTHARTAIHSPTPFVEEAAQPPSVCVGRGSRHTSAIFWHANTI</sequence>
<protein>
    <recommendedName>
        <fullName evidence="1">MADF domain-containing protein</fullName>
    </recommendedName>
</protein>
<accession>W2T4Z0</accession>
<dbReference type="EMBL" id="KI660213">
    <property type="protein sequence ID" value="ETN76659.1"/>
    <property type="molecule type" value="Genomic_DNA"/>
</dbReference>
<evidence type="ECO:0000259" key="1">
    <source>
        <dbReference type="Pfam" id="PF10545"/>
    </source>
</evidence>
<gene>
    <name evidence="2" type="ORF">NECAME_11511</name>
</gene>
<evidence type="ECO:0000313" key="3">
    <source>
        <dbReference type="Proteomes" id="UP000053676"/>
    </source>
</evidence>
<dbReference type="Pfam" id="PF10545">
    <property type="entry name" value="MADF_DNA_bdg"/>
    <property type="match status" value="1"/>
</dbReference>
<keyword evidence="3" id="KW-1185">Reference proteome</keyword>
<dbReference type="OrthoDB" id="5854858at2759"/>
<dbReference type="Proteomes" id="UP000053676">
    <property type="component" value="Unassembled WGS sequence"/>
</dbReference>
<reference evidence="3" key="1">
    <citation type="journal article" date="2014" name="Nat. Genet.">
        <title>Genome of the human hookworm Necator americanus.</title>
        <authorList>
            <person name="Tang Y.T."/>
            <person name="Gao X."/>
            <person name="Rosa B.A."/>
            <person name="Abubucker S."/>
            <person name="Hallsworth-Pepin K."/>
            <person name="Martin J."/>
            <person name="Tyagi R."/>
            <person name="Heizer E."/>
            <person name="Zhang X."/>
            <person name="Bhonagiri-Palsikar V."/>
            <person name="Minx P."/>
            <person name="Warren W.C."/>
            <person name="Wang Q."/>
            <person name="Zhan B."/>
            <person name="Hotez P.J."/>
            <person name="Sternberg P.W."/>
            <person name="Dougall A."/>
            <person name="Gaze S.T."/>
            <person name="Mulvenna J."/>
            <person name="Sotillo J."/>
            <person name="Ranganathan S."/>
            <person name="Rabelo E.M."/>
            <person name="Wilson R.K."/>
            <person name="Felgner P.L."/>
            <person name="Bethony J."/>
            <person name="Hawdon J.M."/>
            <person name="Gasser R.B."/>
            <person name="Loukas A."/>
            <person name="Mitreva M."/>
        </authorList>
    </citation>
    <scope>NUCLEOTIDE SEQUENCE [LARGE SCALE GENOMIC DNA]</scope>
</reference>